<dbReference type="Gene3D" id="3.40.50.2000">
    <property type="entry name" value="Glycogen Phosphorylase B"/>
    <property type="match status" value="2"/>
</dbReference>
<dbReference type="RefSeq" id="WP_183505829.1">
    <property type="nucleotide sequence ID" value="NZ_BSPG01000014.1"/>
</dbReference>
<accession>A0ABQ6D5A4</accession>
<dbReference type="SUPFAM" id="SSF53756">
    <property type="entry name" value="UDP-Glycosyltransferase/glycogen phosphorylase"/>
    <property type="match status" value="1"/>
</dbReference>
<reference evidence="4" key="1">
    <citation type="journal article" date="2019" name="Int. J. Syst. Evol. Microbiol.">
        <title>The Global Catalogue of Microorganisms (GCM) 10K type strain sequencing project: providing services to taxonomists for standard genome sequencing and annotation.</title>
        <authorList>
            <consortium name="The Broad Institute Genomics Platform"/>
            <consortium name="The Broad Institute Genome Sequencing Center for Infectious Disease"/>
            <person name="Wu L."/>
            <person name="Ma J."/>
        </authorList>
    </citation>
    <scope>NUCLEOTIDE SEQUENCE [LARGE SCALE GENOMIC DNA]</scope>
    <source>
        <strain evidence="4">NBRC 107710</strain>
    </source>
</reference>
<keyword evidence="3" id="KW-0808">Transferase</keyword>
<evidence type="ECO:0000259" key="1">
    <source>
        <dbReference type="Pfam" id="PF00534"/>
    </source>
</evidence>
<evidence type="ECO:0000313" key="4">
    <source>
        <dbReference type="Proteomes" id="UP001156881"/>
    </source>
</evidence>
<gene>
    <name evidence="3" type="ORF">GCM10007884_27360</name>
</gene>
<dbReference type="PANTHER" id="PTHR45947">
    <property type="entry name" value="SULFOQUINOVOSYL TRANSFERASE SQD2"/>
    <property type="match status" value="1"/>
</dbReference>
<dbReference type="GO" id="GO:0016740">
    <property type="term" value="F:transferase activity"/>
    <property type="evidence" value="ECO:0007669"/>
    <property type="project" value="UniProtKB-KW"/>
</dbReference>
<dbReference type="Pfam" id="PF13439">
    <property type="entry name" value="Glyco_transf_4"/>
    <property type="match status" value="1"/>
</dbReference>
<comment type="caution">
    <text evidence="3">The sequence shown here is derived from an EMBL/GenBank/DDBJ whole genome shotgun (WGS) entry which is preliminary data.</text>
</comment>
<dbReference type="InterPro" id="IPR001296">
    <property type="entry name" value="Glyco_trans_1"/>
</dbReference>
<dbReference type="EMBL" id="BSPG01000014">
    <property type="protein sequence ID" value="GLS44748.1"/>
    <property type="molecule type" value="Genomic_DNA"/>
</dbReference>
<protein>
    <submittedName>
        <fullName evidence="3">Glycosyl transferase</fullName>
    </submittedName>
</protein>
<name>A0ABQ6D5A4_9HYPH</name>
<dbReference type="InterPro" id="IPR028098">
    <property type="entry name" value="Glyco_trans_4-like_N"/>
</dbReference>
<keyword evidence="4" id="KW-1185">Reference proteome</keyword>
<sequence length="401" mass="43699">MIRKVLIVHNEYQKHGGEDSVVVQEENALKRAGYDVQLFMVSNKAIESFTDKVQAAFSATNSPRMIKSIVDVAREFRPDVVHIHNFFPMISPMVHAALQKIGIPTVQTLHNYRVICAGATLNRNGAPCEICITKSPYHAVLHRCYRGSVLGSLAVAYSVQRHKSLGTWWKHVDRFIVLTEFERSRYIAAGLPGERIKTKPNGLADPGVGPAQRRGLLFVGRLTYEKGVDVLVKAARMAGCPIKVLGQGPLQSLVEQSAEVEYVGQCDPSGVRAAMADAAAMIVPSVWYEGLPMVIVEAFASGTPVIASRIGSLAEVIEDGVTGIHTKPGDAADLAMAMMRLVSDPAMARRMGDAARQKYEEKWSEAPTTSHLLSIYEEAVASLARKQIAVKSSQPPELALT</sequence>
<dbReference type="Proteomes" id="UP001156881">
    <property type="component" value="Unassembled WGS sequence"/>
</dbReference>
<evidence type="ECO:0000259" key="2">
    <source>
        <dbReference type="Pfam" id="PF13439"/>
    </source>
</evidence>
<dbReference type="InterPro" id="IPR050194">
    <property type="entry name" value="Glycosyltransferase_grp1"/>
</dbReference>
<evidence type="ECO:0000313" key="3">
    <source>
        <dbReference type="EMBL" id="GLS44748.1"/>
    </source>
</evidence>
<proteinExistence type="predicted"/>
<dbReference type="Pfam" id="PF00534">
    <property type="entry name" value="Glycos_transf_1"/>
    <property type="match status" value="1"/>
</dbReference>
<feature type="domain" description="Glycosyl transferase family 1" evidence="1">
    <location>
        <begin position="215"/>
        <end position="357"/>
    </location>
</feature>
<feature type="domain" description="Glycosyltransferase subfamily 4-like N-terminal" evidence="2">
    <location>
        <begin position="16"/>
        <end position="202"/>
    </location>
</feature>
<organism evidence="3 4">
    <name type="scientific">Methylobacterium brachythecii</name>
    <dbReference type="NCBI Taxonomy" id="1176177"/>
    <lineage>
        <taxon>Bacteria</taxon>
        <taxon>Pseudomonadati</taxon>
        <taxon>Pseudomonadota</taxon>
        <taxon>Alphaproteobacteria</taxon>
        <taxon>Hyphomicrobiales</taxon>
        <taxon>Methylobacteriaceae</taxon>
        <taxon>Methylobacterium</taxon>
    </lineage>
</organism>
<dbReference type="PANTHER" id="PTHR45947:SF13">
    <property type="entry name" value="TRANSFERASE"/>
    <property type="match status" value="1"/>
</dbReference>